<evidence type="ECO:0000313" key="1">
    <source>
        <dbReference type="EMBL" id="KAF6220068.1"/>
    </source>
</evidence>
<comment type="caution">
    <text evidence="1">The sequence shown here is derived from an EMBL/GenBank/DDBJ whole genome shotgun (WGS) entry which is preliminary data.</text>
</comment>
<evidence type="ECO:0000313" key="2">
    <source>
        <dbReference type="Proteomes" id="UP000593566"/>
    </source>
</evidence>
<accession>A0A8H6F9W5</accession>
<sequence length="142" mass="16168">MSQHFTRCPDLDLDQTCDALTRKDLQFWTSRRQPDATVEGCTCILCDHEDIGIDDLFIVDPSLELFANDILAGEATNNTLQIKPDTFQELNDPNYPIDLKCTPAGRGFQRVIVDEYYETVDRILIRDDAMTPEQWFLGPVPG</sequence>
<gene>
    <name evidence="1" type="ORF">HO133_003199</name>
</gene>
<dbReference type="Proteomes" id="UP000593566">
    <property type="component" value="Unassembled WGS sequence"/>
</dbReference>
<dbReference type="AlphaFoldDB" id="A0A8H6F9W5"/>
<dbReference type="EMBL" id="JACCJB010000017">
    <property type="protein sequence ID" value="KAF6220068.1"/>
    <property type="molecule type" value="Genomic_DNA"/>
</dbReference>
<dbReference type="GeneID" id="59331610"/>
<proteinExistence type="predicted"/>
<keyword evidence="2" id="KW-1185">Reference proteome</keyword>
<organism evidence="1 2">
    <name type="scientific">Letharia lupina</name>
    <dbReference type="NCBI Taxonomy" id="560253"/>
    <lineage>
        <taxon>Eukaryota</taxon>
        <taxon>Fungi</taxon>
        <taxon>Dikarya</taxon>
        <taxon>Ascomycota</taxon>
        <taxon>Pezizomycotina</taxon>
        <taxon>Lecanoromycetes</taxon>
        <taxon>OSLEUM clade</taxon>
        <taxon>Lecanoromycetidae</taxon>
        <taxon>Lecanorales</taxon>
        <taxon>Lecanorineae</taxon>
        <taxon>Parmeliaceae</taxon>
        <taxon>Letharia</taxon>
    </lineage>
</organism>
<protein>
    <submittedName>
        <fullName evidence="1">Uncharacterized protein</fullName>
    </submittedName>
</protein>
<reference evidence="1 2" key="1">
    <citation type="journal article" date="2020" name="Genomics">
        <title>Complete, high-quality genomes from long-read metagenomic sequencing of two wolf lichen thalli reveals enigmatic genome architecture.</title>
        <authorList>
            <person name="McKenzie S.K."/>
            <person name="Walston R.F."/>
            <person name="Allen J.L."/>
        </authorList>
    </citation>
    <scope>NUCLEOTIDE SEQUENCE [LARGE SCALE GENOMIC DNA]</scope>
    <source>
        <strain evidence="1">WasteWater1</strain>
    </source>
</reference>
<name>A0A8H6F9W5_9LECA</name>
<dbReference type="RefSeq" id="XP_037149503.1">
    <property type="nucleotide sequence ID" value="XM_037294122.1"/>
</dbReference>